<dbReference type="Proteomes" id="UP000311605">
    <property type="component" value="Unassembled WGS sequence"/>
</dbReference>
<dbReference type="OrthoDB" id="8100807at2"/>
<accession>A0A5C4XD21</accession>
<keyword evidence="2" id="KW-1185">Reference proteome</keyword>
<evidence type="ECO:0000313" key="2">
    <source>
        <dbReference type="Proteomes" id="UP000311605"/>
    </source>
</evidence>
<protein>
    <submittedName>
        <fullName evidence="1">Uncharacterized protein</fullName>
    </submittedName>
</protein>
<name>A0A5C4XD21_9HYPH</name>
<organism evidence="1 2">
    <name type="scientific">Aliirhizobium smilacinae</name>
    <dbReference type="NCBI Taxonomy" id="1395944"/>
    <lineage>
        <taxon>Bacteria</taxon>
        <taxon>Pseudomonadati</taxon>
        <taxon>Pseudomonadota</taxon>
        <taxon>Alphaproteobacteria</taxon>
        <taxon>Hyphomicrobiales</taxon>
        <taxon>Rhizobiaceae</taxon>
        <taxon>Aliirhizobium</taxon>
    </lineage>
</organism>
<comment type="caution">
    <text evidence="1">The sequence shown here is derived from an EMBL/GenBank/DDBJ whole genome shotgun (WGS) entry which is preliminary data.</text>
</comment>
<reference evidence="1 2" key="1">
    <citation type="submission" date="2019-06" db="EMBL/GenBank/DDBJ databases">
        <title>The draft genome of Rhizobium smilacinae PTYR-5.</title>
        <authorList>
            <person name="Liu L."/>
            <person name="Li L."/>
            <person name="Zhang X."/>
        </authorList>
    </citation>
    <scope>NUCLEOTIDE SEQUENCE [LARGE SCALE GENOMIC DNA]</scope>
    <source>
        <strain evidence="1 2">PTYR-5</strain>
    </source>
</reference>
<sequence>MIPAVESNAFDPNDLTFLKRVFDDVCVERGLHGGSAAASEVAVAMIQLYQRGVKDEKSLHRHFDDNNFFG</sequence>
<gene>
    <name evidence="1" type="ORF">FHP24_22775</name>
</gene>
<proteinExistence type="predicted"/>
<dbReference type="EMBL" id="VDMN01000006">
    <property type="protein sequence ID" value="TNM61357.1"/>
    <property type="molecule type" value="Genomic_DNA"/>
</dbReference>
<dbReference type="RefSeq" id="WP_139678524.1">
    <property type="nucleotide sequence ID" value="NZ_VDMN01000006.1"/>
</dbReference>
<dbReference type="AlphaFoldDB" id="A0A5C4XD21"/>
<evidence type="ECO:0000313" key="1">
    <source>
        <dbReference type="EMBL" id="TNM61357.1"/>
    </source>
</evidence>